<evidence type="ECO:0000313" key="6">
    <source>
        <dbReference type="EMBL" id="BBD96530.1"/>
    </source>
</evidence>
<dbReference type="PROSITE" id="PS50931">
    <property type="entry name" value="HTH_LYSR"/>
    <property type="match status" value="1"/>
</dbReference>
<dbReference type="Pfam" id="PF03466">
    <property type="entry name" value="LysR_substrate"/>
    <property type="match status" value="1"/>
</dbReference>
<dbReference type="AlphaFoldDB" id="A0A494W7E9"/>
<organism evidence="6 7">
    <name type="scientific">Sphingobium amiense</name>
    <dbReference type="NCBI Taxonomy" id="135719"/>
    <lineage>
        <taxon>Bacteria</taxon>
        <taxon>Pseudomonadati</taxon>
        <taxon>Pseudomonadota</taxon>
        <taxon>Alphaproteobacteria</taxon>
        <taxon>Sphingomonadales</taxon>
        <taxon>Sphingomonadaceae</taxon>
        <taxon>Sphingobium</taxon>
    </lineage>
</organism>
<dbReference type="InterPro" id="IPR050950">
    <property type="entry name" value="HTH-type_LysR_regulators"/>
</dbReference>
<dbReference type="InterPro" id="IPR036390">
    <property type="entry name" value="WH_DNA-bd_sf"/>
</dbReference>
<gene>
    <name evidence="6" type="ORF">SAMIE_1000310</name>
</gene>
<dbReference type="KEGG" id="sami:SAMIE_1000310"/>
<dbReference type="Proteomes" id="UP000279959">
    <property type="component" value="Chromosome"/>
</dbReference>
<dbReference type="GO" id="GO:0003677">
    <property type="term" value="F:DNA binding"/>
    <property type="evidence" value="ECO:0007669"/>
    <property type="project" value="UniProtKB-KW"/>
</dbReference>
<dbReference type="EMBL" id="AP018664">
    <property type="protein sequence ID" value="BBD96530.1"/>
    <property type="molecule type" value="Genomic_DNA"/>
</dbReference>
<evidence type="ECO:0000256" key="2">
    <source>
        <dbReference type="ARBA" id="ARBA00023015"/>
    </source>
</evidence>
<accession>A0A494W7E9</accession>
<protein>
    <submittedName>
        <fullName evidence="6">LysR family transcriptional regulator</fullName>
    </submittedName>
</protein>
<feature type="domain" description="HTH lysR-type" evidence="5">
    <location>
        <begin position="1"/>
        <end position="58"/>
    </location>
</feature>
<dbReference type="SUPFAM" id="SSF46785">
    <property type="entry name" value="Winged helix' DNA-binding domain"/>
    <property type="match status" value="1"/>
</dbReference>
<reference evidence="6 7" key="1">
    <citation type="submission" date="2018-05" db="EMBL/GenBank/DDBJ databases">
        <title>Complete Genome Sequence of the Nonylphenol-Degrading Bacterium Sphingobium amiense DSM 16289T.</title>
        <authorList>
            <person name="Ootsuka M."/>
            <person name="Nishizawa T."/>
            <person name="Ohta H."/>
        </authorList>
    </citation>
    <scope>NUCLEOTIDE SEQUENCE [LARGE SCALE GENOMIC DNA]</scope>
    <source>
        <strain evidence="6 7">DSM 16289</strain>
    </source>
</reference>
<dbReference type="CDD" id="cd05466">
    <property type="entry name" value="PBP2_LTTR_substrate"/>
    <property type="match status" value="1"/>
</dbReference>
<evidence type="ECO:0000256" key="1">
    <source>
        <dbReference type="ARBA" id="ARBA00009437"/>
    </source>
</evidence>
<comment type="similarity">
    <text evidence="1">Belongs to the LysR transcriptional regulatory family.</text>
</comment>
<dbReference type="Pfam" id="PF00126">
    <property type="entry name" value="HTH_1"/>
    <property type="match status" value="1"/>
</dbReference>
<dbReference type="GO" id="GO:0003700">
    <property type="term" value="F:DNA-binding transcription factor activity"/>
    <property type="evidence" value="ECO:0007669"/>
    <property type="project" value="InterPro"/>
</dbReference>
<dbReference type="SUPFAM" id="SSF53850">
    <property type="entry name" value="Periplasmic binding protein-like II"/>
    <property type="match status" value="1"/>
</dbReference>
<name>A0A494W7E9_9SPHN</name>
<evidence type="ECO:0000256" key="3">
    <source>
        <dbReference type="ARBA" id="ARBA00023125"/>
    </source>
</evidence>
<dbReference type="Gene3D" id="3.40.190.290">
    <property type="match status" value="1"/>
</dbReference>
<dbReference type="PRINTS" id="PR00039">
    <property type="entry name" value="HTHLYSR"/>
</dbReference>
<evidence type="ECO:0000256" key="4">
    <source>
        <dbReference type="ARBA" id="ARBA00023163"/>
    </source>
</evidence>
<dbReference type="InterPro" id="IPR000847">
    <property type="entry name" value="LysR_HTH_N"/>
</dbReference>
<dbReference type="PANTHER" id="PTHR30419:SF31">
    <property type="entry name" value="BLR3139 PROTEIN"/>
    <property type="match status" value="1"/>
</dbReference>
<dbReference type="InterPro" id="IPR036388">
    <property type="entry name" value="WH-like_DNA-bd_sf"/>
</dbReference>
<sequence length="360" mass="39514">MQTRLVEYFLALHREGHFARAAATCHVSQPSLSAGIASLEEQLGKRLIRRDRKFIGLTAEGEAILPWARQLVATAEAMEQAADLARGPLRGEMRLGCIPAAMPVVGSLAQALLRRHRGLHLSVQALSSRQIERALAAFELDAGITYLDFEPPAHALTVPLYAERSMLISAAAGVAIPEPLGWEDLASLPLCLLHQGMQNRRILDARLAERGLALQPRVTADSYVALLGLVQHGGLCSIIPDSHANLLDGVSWVRTRMLPVLTDRVRVGVIVADNAPLGRMAQAVLTTAKELELPPAFHRPYMFYLDLQIRHILCSRDLCRAVRAQARIYGMKTSVLLQIIKVTGCQARYGPGAMLVFERR</sequence>
<dbReference type="FunFam" id="1.10.10.10:FF:000001">
    <property type="entry name" value="LysR family transcriptional regulator"/>
    <property type="match status" value="1"/>
</dbReference>
<keyword evidence="4" id="KW-0804">Transcription</keyword>
<dbReference type="PANTHER" id="PTHR30419">
    <property type="entry name" value="HTH-TYPE TRANSCRIPTIONAL REGULATOR YBHD"/>
    <property type="match status" value="1"/>
</dbReference>
<proteinExistence type="inferred from homology"/>
<keyword evidence="7" id="KW-1185">Reference proteome</keyword>
<keyword evidence="2" id="KW-0805">Transcription regulation</keyword>
<dbReference type="InterPro" id="IPR005119">
    <property type="entry name" value="LysR_subst-bd"/>
</dbReference>
<dbReference type="Gene3D" id="1.10.10.10">
    <property type="entry name" value="Winged helix-like DNA-binding domain superfamily/Winged helix DNA-binding domain"/>
    <property type="match status" value="1"/>
</dbReference>
<dbReference type="GO" id="GO:0005829">
    <property type="term" value="C:cytosol"/>
    <property type="evidence" value="ECO:0007669"/>
    <property type="project" value="TreeGrafter"/>
</dbReference>
<keyword evidence="3" id="KW-0238">DNA-binding</keyword>
<evidence type="ECO:0000313" key="7">
    <source>
        <dbReference type="Proteomes" id="UP000279959"/>
    </source>
</evidence>
<evidence type="ECO:0000259" key="5">
    <source>
        <dbReference type="PROSITE" id="PS50931"/>
    </source>
</evidence>